<dbReference type="SMART" id="SM00248">
    <property type="entry name" value="ANK"/>
    <property type="match status" value="3"/>
</dbReference>
<feature type="transmembrane region" description="Helical" evidence="1">
    <location>
        <begin position="2608"/>
        <end position="2629"/>
    </location>
</feature>
<dbReference type="Proteomes" id="UP001107558">
    <property type="component" value="Chromosome 3"/>
</dbReference>
<gene>
    <name evidence="2" type="ORF">PVAND_000119</name>
</gene>
<evidence type="ECO:0000313" key="2">
    <source>
        <dbReference type="EMBL" id="KAG5669826.1"/>
    </source>
</evidence>
<dbReference type="Gene3D" id="1.25.40.20">
    <property type="entry name" value="Ankyrin repeat-containing domain"/>
    <property type="match status" value="1"/>
</dbReference>
<organism evidence="2 3">
    <name type="scientific">Polypedilum vanderplanki</name>
    <name type="common">Sleeping chironomid midge</name>
    <dbReference type="NCBI Taxonomy" id="319348"/>
    <lineage>
        <taxon>Eukaryota</taxon>
        <taxon>Metazoa</taxon>
        <taxon>Ecdysozoa</taxon>
        <taxon>Arthropoda</taxon>
        <taxon>Hexapoda</taxon>
        <taxon>Insecta</taxon>
        <taxon>Pterygota</taxon>
        <taxon>Neoptera</taxon>
        <taxon>Endopterygota</taxon>
        <taxon>Diptera</taxon>
        <taxon>Nematocera</taxon>
        <taxon>Chironomoidea</taxon>
        <taxon>Chironomidae</taxon>
        <taxon>Chironominae</taxon>
        <taxon>Polypedilum</taxon>
        <taxon>Polypedilum</taxon>
    </lineage>
</organism>
<dbReference type="InterPro" id="IPR036770">
    <property type="entry name" value="Ankyrin_rpt-contain_sf"/>
</dbReference>
<comment type="caution">
    <text evidence="2">The sequence shown here is derived from an EMBL/GenBank/DDBJ whole genome shotgun (WGS) entry which is preliminary data.</text>
</comment>
<protein>
    <recommendedName>
        <fullName evidence="4">NACHT domain-containing protein</fullName>
    </recommendedName>
</protein>
<accession>A0A9J6BJC8</accession>
<reference evidence="2" key="1">
    <citation type="submission" date="2021-03" db="EMBL/GenBank/DDBJ databases">
        <title>Chromosome level genome of the anhydrobiotic midge Polypedilum vanderplanki.</title>
        <authorList>
            <person name="Yoshida Y."/>
            <person name="Kikawada T."/>
            <person name="Gusev O."/>
        </authorList>
    </citation>
    <scope>NUCLEOTIDE SEQUENCE</scope>
    <source>
        <strain evidence="2">NIAS01</strain>
        <tissue evidence="2">Whole body or cell culture</tissue>
    </source>
</reference>
<dbReference type="SUPFAM" id="SSF52540">
    <property type="entry name" value="P-loop containing nucleoside triphosphate hydrolases"/>
    <property type="match status" value="1"/>
</dbReference>
<dbReference type="OrthoDB" id="7739966at2759"/>
<dbReference type="InterPro" id="IPR002110">
    <property type="entry name" value="Ankyrin_rpt"/>
</dbReference>
<dbReference type="SUPFAM" id="SSF48403">
    <property type="entry name" value="Ankyrin repeat"/>
    <property type="match status" value="1"/>
</dbReference>
<dbReference type="EMBL" id="JADBJN010000003">
    <property type="protein sequence ID" value="KAG5669826.1"/>
    <property type="molecule type" value="Genomic_DNA"/>
</dbReference>
<proteinExistence type="predicted"/>
<evidence type="ECO:0000256" key="1">
    <source>
        <dbReference type="SAM" id="Phobius"/>
    </source>
</evidence>
<dbReference type="InterPro" id="IPR027417">
    <property type="entry name" value="P-loop_NTPase"/>
</dbReference>
<keyword evidence="1" id="KW-0812">Transmembrane</keyword>
<keyword evidence="3" id="KW-1185">Reference proteome</keyword>
<sequence length="2639" mass="312232">MSENLSSPASLFVRYNAEVNSILESIKIMKKNLKDSKNENNNYELTVTKCPSVNKASELINNQKFLFKIFDNLKSVVVIRIIIKESLKDANVNKPKIEKFKDKESFVIIFESNKSEQFILHWKNKNAENFLSLNLNNNEQSIKVTTFAVEFIKNSITMQRNVTYSCNQYQLTNLIDSRNFNLIMAAIENNQFQIFRALLSLPFDINHKTLSDETAADIAWEKNYQNFLLELLKANSTYPKNFKAAQCNQAVVEIYIKSLRMHAAIRAGNHKSIKKILKRNKNLRYYYDEDNVSASTVAIENSKISNYEQLIEENCSFGPLENFNEILERLKATLDEEKFDNVKYTINNIHSRNILQLPQKHLLVHESNSYLGHDDQHPGQRLKLIRNAFKRIDQIPQIRLILQVNAILRNSKNHFDFNRSSLQHMLPSLCDNLTSGLFSSTGAVYFAAQKLTQKNQENEVDGIMSHEHCHCCCNNIFKNFAKPYAINDTENESRFQKIIYECLEILFEMKEKNEELEPIIVYVFNSYNEEYWPAELIVRVPHILAHYQNDEIKLAQLKTTFKNLFKYFDEVVTSAMTDALPVLERLSNKSVDIKFSELTPPLKAFIFESSVKFQEQKIKLKEIADEEILKNLTSEQIRNILEDEYLSLGKWTTTEEICYIERLFIDSDFKGEIYKIDNETNEMKFTVNVVTKAKDVEIIAEEVKNSKLFLLSDHAGAGKSTAINHLAVKLKEKWPNNWILYIDLKRHLNTYKKFSFKTKEKISKDLQLKEHKKIILDILIAILSPIEKLELKIFSKLFNDGKVILLYDALDEIAPIYKDFFLNMIKNIKYFTNNQQLIATRPQYTEELKIIFDHKTYKLLPLDQVEIEKFITIILHSNHVLTEDTNIQIAKIKQLSLSLKIFDNPLMLKMIMELEIAGKLSRENVNSFDLYQTLIELKKDILMDKGNIVNRENNNDSKVSLWEVHQIYALQLIFQQNKFKNFLKTIEEEFVNFDNFELFKKWQKEKSKWTPEAISRCGFLTISSWNTVNEYPEFVHRTFAEFFTAKFIIEVVEEAVSANTNELNIIEFNIRMNLLAFIVINYCINLSNTENILNFIIDYLSTKNFKNVHFGEHFLNFLLKKRFKRFILKILQIQNVNSRKKIVKIVLKLLPLLKNQNENILKSLIVSNENESKIFKIIFGTEGFESECLMLFGFLKSKKLLKLTGFGKNFNENHLQSKIDEKLSIFEKFYTLHAFLYFLENVNDVPLIECKTFLCNILKKYPTFVLESQFRIETIFNINRKYFENTEIFLSIFTEILKSLYHSISTMNKNPNVNINSIENINSLIKSFEINLNFDINLINQILNNYELKNILGFASMHDIHAIKNLYIQNLSQIELNKIFLCDLTFIIRNDLFCKNIGNLNEACLKMTEYSNCFQFLLHHSNDYELVSKVLIDLKNDYKSDWFTYIGYKSKNMINQEKNESLCILNILQEIEIPLFDLQIFLQKYLGEMIKLILYEDKNATKIFFKTLKSLFEDSKTILGEIITDIKFSNNQIKKINDDSFNFFCCKLLENSLESNNLLKKFLIIKYDVNEIHPLIYGINFNKRNFIKYFELIEKKEITFIFFQQLEMINLLSEVNCKNFEFFFKKLSNYFGNLEKIEDIVRISDDEDKEEFERQSKSSKIVYHFLTFISKIEDSRQEIFGMFLKKLPEILVFSFRSCSLINKVFEIFEKNYCENKTVIIDYIRKGLDETNFFNPLLLNNVLITFECRSTIVHFYEKMEIFLKNDVELISKLFLSNYCYNHPLILSIYYKIENLKLFYFKHFDLKVICNILKTELSSISRYFVYDSFKMFIQNTDINDVILMNEGTSNHILNLIENYLKTITDDIYVNTEIKLANLHKYQELFCELSIKSSAINNLIKMQTLLISNNLIVLSQAFNVIFLEDLNSPATSTKKIVFDYFYRQLNVYTNFGNISNIKELLLQKYEFRQFHPLIVAFCFNVRSAIEFYLKCLNPHDITVILIENILQISAFSKFKWTSNIFIEFFASIYPEFSVTSKFDFMLKTTLETENQFEKDKNNSEILFNFLGLITSVTNPSFFIELFLDKNIVKLLPYVLRSRAMVDKIFEIFKIYFNQDKIKVALLIKEGIDKTIFFNPIECMNQSITVDCLSIVEYFWSKVFNFFDLKQKEIQGILSSQYKYNNPFVLSICYEIDNLKKFYFKHFKHQEIISLLLNSNYESTTRYFSYNQFENPFFQIFLNDLTHTEVKTFIEKTSNDGDNLILKAIENELKKNAENDYNCSAEITINLIHFIDFMIKISENVNFNFFKEFCFIFHSSKTILSQTLLDLGVNLEFFFDFASRHDCELLDQISIKFYNFEHFESVCMKVLAFDYFYRLLDKYLYKSNLDWFRIFLKLTPNTNQIHPLIIAIKLNIETVILLYKKCFDHNDILKIIFENIFHINYIEDFNVTNFEKFFSSIYPDFIYISLKTDIVQCNTYQNHEDYIYWSKRLQILYKLLNYLASSSLLQQQLEFFLKNHFGNILWYAFRSFTITEKLFEILKEKLKDKTFLFMEITQMIQKGFDNIEFLSINAANGKTITDEFIKLIEFFWIKTENLFCEDPPYIREIILGKYKFIHPLVLGIYYNMLPNFMLNILMNTSLKDFFK</sequence>
<evidence type="ECO:0000313" key="3">
    <source>
        <dbReference type="Proteomes" id="UP001107558"/>
    </source>
</evidence>
<name>A0A9J6BJC8_POLVA</name>
<evidence type="ECO:0008006" key="4">
    <source>
        <dbReference type="Google" id="ProtNLM"/>
    </source>
</evidence>
<keyword evidence="1" id="KW-1133">Transmembrane helix</keyword>
<keyword evidence="1" id="KW-0472">Membrane</keyword>